<protein>
    <submittedName>
        <fullName evidence="1">Uncharacterized protein</fullName>
    </submittedName>
</protein>
<dbReference type="EMBL" id="BGZK01002507">
    <property type="protein sequence ID" value="GBP94456.1"/>
    <property type="molecule type" value="Genomic_DNA"/>
</dbReference>
<reference evidence="1 2" key="1">
    <citation type="journal article" date="2019" name="Commun. Biol.">
        <title>The bagworm genome reveals a unique fibroin gene that provides high tensile strength.</title>
        <authorList>
            <person name="Kono N."/>
            <person name="Nakamura H."/>
            <person name="Ohtoshi R."/>
            <person name="Tomita M."/>
            <person name="Numata K."/>
            <person name="Arakawa K."/>
        </authorList>
    </citation>
    <scope>NUCLEOTIDE SEQUENCE [LARGE SCALE GENOMIC DNA]</scope>
</reference>
<keyword evidence="2" id="KW-1185">Reference proteome</keyword>
<organism evidence="1 2">
    <name type="scientific">Eumeta variegata</name>
    <name type="common">Bagworm moth</name>
    <name type="synonym">Eumeta japonica</name>
    <dbReference type="NCBI Taxonomy" id="151549"/>
    <lineage>
        <taxon>Eukaryota</taxon>
        <taxon>Metazoa</taxon>
        <taxon>Ecdysozoa</taxon>
        <taxon>Arthropoda</taxon>
        <taxon>Hexapoda</taxon>
        <taxon>Insecta</taxon>
        <taxon>Pterygota</taxon>
        <taxon>Neoptera</taxon>
        <taxon>Endopterygota</taxon>
        <taxon>Lepidoptera</taxon>
        <taxon>Glossata</taxon>
        <taxon>Ditrysia</taxon>
        <taxon>Tineoidea</taxon>
        <taxon>Psychidae</taxon>
        <taxon>Oiketicinae</taxon>
        <taxon>Eumeta</taxon>
    </lineage>
</organism>
<dbReference type="AlphaFoldDB" id="A0A4C2A145"/>
<comment type="caution">
    <text evidence="1">The sequence shown here is derived from an EMBL/GenBank/DDBJ whole genome shotgun (WGS) entry which is preliminary data.</text>
</comment>
<accession>A0A4C2A145</accession>
<sequence length="168" mass="18384">MRANPLQNKARAVVTSCVFKQIKDHKLGTAAWYSQHCFPEVLQPLRIKGYLAFNSLRPWSDIWRITAAHPLVPHKMSENSGGPVSPPSPHFSIHHPTSRYITPFLSASKSYSYLGVGNTLATPAKLRVSMGSGNRLHLVDDICRAPAPPHGVVDISGRRNSLGADLVA</sequence>
<name>A0A4C2A145_EUMVA</name>
<gene>
    <name evidence="1" type="ORF">EVAR_67797_1</name>
</gene>
<evidence type="ECO:0000313" key="1">
    <source>
        <dbReference type="EMBL" id="GBP94456.1"/>
    </source>
</evidence>
<evidence type="ECO:0000313" key="2">
    <source>
        <dbReference type="Proteomes" id="UP000299102"/>
    </source>
</evidence>
<dbReference type="Proteomes" id="UP000299102">
    <property type="component" value="Unassembled WGS sequence"/>
</dbReference>
<proteinExistence type="predicted"/>